<evidence type="ECO:0000313" key="1">
    <source>
        <dbReference type="EMBL" id="RDK41143.1"/>
    </source>
</evidence>
<gene>
    <name evidence="1" type="ORF">M752DRAFT_284636</name>
</gene>
<dbReference type="EMBL" id="KZ851856">
    <property type="protein sequence ID" value="RDK41143.1"/>
    <property type="molecule type" value="Genomic_DNA"/>
</dbReference>
<accession>A0A370PG38</accession>
<proteinExistence type="predicted"/>
<evidence type="ECO:0000313" key="2">
    <source>
        <dbReference type="Proteomes" id="UP000254937"/>
    </source>
</evidence>
<sequence>MQWMRPRPKAAGVAEDFWKSPDQRLRFWKMVHDIWLVPIPPKGPYQTSSNYMRLTKSTKMAKCAPTANSGLAASSTAVFTGYIINLPLDTMLYLGTKPPVSSISAVLLYWKGIYRTCLFVTPGRESFPQIHCSEDTTLASDKAPYQNPTVSYHSMGRPDNHPGRDTIVVGTISSLLCSDETGILVVAALDYCSHECTLLAFQSLNKIKIQQTLPWFRIPDSRATKMGEISVEREPLGVGVQLVTGNQQWRI</sequence>
<keyword evidence="2" id="KW-1185">Reference proteome</keyword>
<organism evidence="1 2">
    <name type="scientific">Aspergillus phoenicis ATCC 13157</name>
    <dbReference type="NCBI Taxonomy" id="1353007"/>
    <lineage>
        <taxon>Eukaryota</taxon>
        <taxon>Fungi</taxon>
        <taxon>Dikarya</taxon>
        <taxon>Ascomycota</taxon>
        <taxon>Pezizomycotina</taxon>
        <taxon>Eurotiomycetes</taxon>
        <taxon>Eurotiomycetidae</taxon>
        <taxon>Eurotiales</taxon>
        <taxon>Aspergillaceae</taxon>
        <taxon>Aspergillus</taxon>
    </lineage>
</organism>
<dbReference type="AlphaFoldDB" id="A0A370PG38"/>
<dbReference type="Proteomes" id="UP000254937">
    <property type="component" value="Unassembled WGS sequence"/>
</dbReference>
<name>A0A370PG38_ASPPH</name>
<protein>
    <submittedName>
        <fullName evidence="1">Uncharacterized protein</fullName>
    </submittedName>
</protein>
<reference evidence="1 2" key="1">
    <citation type="submission" date="2018-07" db="EMBL/GenBank/DDBJ databases">
        <title>Section-level genome sequencing of Aspergillus section Nigri to investigate inter- and intra-species variation.</title>
        <authorList>
            <consortium name="DOE Joint Genome Institute"/>
            <person name="Vesth T.C."/>
            <person name="Nybo J.L."/>
            <person name="Theobald S."/>
            <person name="Frisvad J.C."/>
            <person name="Larsen T.O."/>
            <person name="Nielsen K.F."/>
            <person name="Hoof J.B."/>
            <person name="Brandl J."/>
            <person name="Salamov A."/>
            <person name="Riley R."/>
            <person name="Gladden J.M."/>
            <person name="Phatale P."/>
            <person name="Nielsen M.T."/>
            <person name="Lyhne E.K."/>
            <person name="Kogle M.E."/>
            <person name="Strasser K."/>
            <person name="McDonnell E."/>
            <person name="Barry K."/>
            <person name="Clum A."/>
            <person name="Chen C."/>
            <person name="Nolan M."/>
            <person name="Sandor L."/>
            <person name="Kuo A."/>
            <person name="Lipzen A."/>
            <person name="Hainaut M."/>
            <person name="Drula E."/>
            <person name="Tsang A."/>
            <person name="Magnuson J.K."/>
            <person name="Henrissat B."/>
            <person name="Wiebenga A."/>
            <person name="Simmons B.A."/>
            <person name="Makela M.R."/>
            <person name="De vries R.P."/>
            <person name="Grigoriev I.V."/>
            <person name="Mortensen U.H."/>
            <person name="Baker S.E."/>
            <person name="Andersen M.R."/>
        </authorList>
    </citation>
    <scope>NUCLEOTIDE SEQUENCE [LARGE SCALE GENOMIC DNA]</scope>
    <source>
        <strain evidence="1 2">ATCC 13157</strain>
    </source>
</reference>